<evidence type="ECO:0000256" key="11">
    <source>
        <dbReference type="ARBA" id="ARBA00048366"/>
    </source>
</evidence>
<keyword evidence="6" id="KW-0819">tRNA processing</keyword>
<dbReference type="EMBL" id="FQXT01000001">
    <property type="protein sequence ID" value="SHH46920.1"/>
    <property type="molecule type" value="Genomic_DNA"/>
</dbReference>
<dbReference type="GO" id="GO:0003725">
    <property type="term" value="F:double-stranded RNA binding"/>
    <property type="evidence" value="ECO:0007669"/>
    <property type="project" value="InterPro"/>
</dbReference>
<keyword evidence="8" id="KW-0547">Nucleotide-binding</keyword>
<dbReference type="AlphaFoldDB" id="A0A1M5T8H9"/>
<dbReference type="Proteomes" id="UP000290037">
    <property type="component" value="Unassembled WGS sequence"/>
</dbReference>
<dbReference type="PANTHER" id="PTHR17490">
    <property type="entry name" value="SUA5"/>
    <property type="match status" value="1"/>
</dbReference>
<dbReference type="SUPFAM" id="SSF55821">
    <property type="entry name" value="YrdC/RibB"/>
    <property type="match status" value="1"/>
</dbReference>
<dbReference type="GO" id="GO:0000049">
    <property type="term" value="F:tRNA binding"/>
    <property type="evidence" value="ECO:0007669"/>
    <property type="project" value="TreeGrafter"/>
</dbReference>
<sequence>MAMKKYDQNILNEVNESLGVLKRGGLLLYPTDTVWGIGCDATNANAIDKIYALKKRKESKALICLVSDMKMLNQFVEEIPEVAYNILKYASQPTTIIYDKPIRIAENLLGEDNTLGIRIVQDEFCRTLIKKLGKPLVSTSANISGEKTPMRYPEISQPILEGVDYIVNLQRKHLSTKSSTIIKLSNDGQVKILRK</sequence>
<dbReference type="GO" id="GO:0006450">
    <property type="term" value="P:regulation of translational fidelity"/>
    <property type="evidence" value="ECO:0007669"/>
    <property type="project" value="TreeGrafter"/>
</dbReference>
<gene>
    <name evidence="13" type="ORF">DSM01_2202</name>
    <name evidence="14" type="ORF">SAMN04487999_0272</name>
</gene>
<evidence type="ECO:0000256" key="8">
    <source>
        <dbReference type="ARBA" id="ARBA00022741"/>
    </source>
</evidence>
<reference evidence="15" key="2">
    <citation type="submission" date="2016-11" db="EMBL/GenBank/DDBJ databases">
        <authorList>
            <person name="Varghese N."/>
            <person name="Submissions S."/>
        </authorList>
    </citation>
    <scope>NUCLEOTIDE SEQUENCE [LARGE SCALE GENOMIC DNA]</scope>
    <source>
        <strain evidence="15">DSM 19859</strain>
    </source>
</reference>
<evidence type="ECO:0000256" key="10">
    <source>
        <dbReference type="ARBA" id="ARBA00029774"/>
    </source>
</evidence>
<dbReference type="InterPro" id="IPR017945">
    <property type="entry name" value="DHBP_synth_RibB-like_a/b_dom"/>
</dbReference>
<evidence type="ECO:0000256" key="9">
    <source>
        <dbReference type="ARBA" id="ARBA00022840"/>
    </source>
</evidence>
<protein>
    <recommendedName>
        <fullName evidence="10">L-threonylcarbamoyladenylate synthase</fullName>
        <ecNumber evidence="3">2.7.7.87</ecNumber>
    </recommendedName>
    <alternativeName>
        <fullName evidence="10">L-threonylcarbamoyladenylate synthase</fullName>
    </alternativeName>
</protein>
<dbReference type="Pfam" id="PF01300">
    <property type="entry name" value="Sua5_yciO_yrdC"/>
    <property type="match status" value="1"/>
</dbReference>
<keyword evidence="9" id="KW-0067">ATP-binding</keyword>
<dbReference type="Gene3D" id="3.90.870.10">
    <property type="entry name" value="DHBP synthase"/>
    <property type="match status" value="1"/>
</dbReference>
<evidence type="ECO:0000313" key="15">
    <source>
        <dbReference type="Proteomes" id="UP000184240"/>
    </source>
</evidence>
<accession>A0A1M5T8H9</accession>
<evidence type="ECO:0000313" key="13">
    <source>
        <dbReference type="EMBL" id="RXG28741.1"/>
    </source>
</evidence>
<evidence type="ECO:0000256" key="6">
    <source>
        <dbReference type="ARBA" id="ARBA00022694"/>
    </source>
</evidence>
<reference evidence="13 16" key="3">
    <citation type="submission" date="2018-07" db="EMBL/GenBank/DDBJ databases">
        <title>Leeuwenhoekiella genomics.</title>
        <authorList>
            <person name="Tahon G."/>
            <person name="Willems A."/>
        </authorList>
    </citation>
    <scope>NUCLEOTIDE SEQUENCE [LARGE SCALE GENOMIC DNA]</scope>
    <source>
        <strain evidence="13 16">LMG 24856</strain>
    </source>
</reference>
<dbReference type="NCBIfam" id="TIGR00057">
    <property type="entry name" value="L-threonylcarbamoyladenylate synthase"/>
    <property type="match status" value="1"/>
</dbReference>
<keyword evidence="7" id="KW-0548">Nucleotidyltransferase</keyword>
<dbReference type="InterPro" id="IPR006070">
    <property type="entry name" value="Sua5-like_dom"/>
</dbReference>
<dbReference type="GO" id="GO:0008033">
    <property type="term" value="P:tRNA processing"/>
    <property type="evidence" value="ECO:0007669"/>
    <property type="project" value="UniProtKB-KW"/>
</dbReference>
<dbReference type="EC" id="2.7.7.87" evidence="3"/>
<evidence type="ECO:0000256" key="1">
    <source>
        <dbReference type="ARBA" id="ARBA00004496"/>
    </source>
</evidence>
<organism evidence="14 15">
    <name type="scientific">Leeuwenhoekiella palythoae</name>
    <dbReference type="NCBI Taxonomy" id="573501"/>
    <lineage>
        <taxon>Bacteria</taxon>
        <taxon>Pseudomonadati</taxon>
        <taxon>Bacteroidota</taxon>
        <taxon>Flavobacteriia</taxon>
        <taxon>Flavobacteriales</taxon>
        <taxon>Flavobacteriaceae</taxon>
        <taxon>Leeuwenhoekiella</taxon>
    </lineage>
</organism>
<evidence type="ECO:0000259" key="12">
    <source>
        <dbReference type="PROSITE" id="PS51163"/>
    </source>
</evidence>
<dbReference type="GO" id="GO:0061710">
    <property type="term" value="F:L-threonylcarbamoyladenylate synthase"/>
    <property type="evidence" value="ECO:0007669"/>
    <property type="project" value="UniProtKB-EC"/>
</dbReference>
<evidence type="ECO:0000313" key="16">
    <source>
        <dbReference type="Proteomes" id="UP000290037"/>
    </source>
</evidence>
<dbReference type="PANTHER" id="PTHR17490:SF16">
    <property type="entry name" value="THREONYLCARBAMOYL-AMP SYNTHASE"/>
    <property type="match status" value="1"/>
</dbReference>
<comment type="catalytic activity">
    <reaction evidence="11">
        <text>L-threonine + hydrogencarbonate + ATP = L-threonylcarbamoyladenylate + diphosphate + H2O</text>
        <dbReference type="Rhea" id="RHEA:36407"/>
        <dbReference type="ChEBI" id="CHEBI:15377"/>
        <dbReference type="ChEBI" id="CHEBI:17544"/>
        <dbReference type="ChEBI" id="CHEBI:30616"/>
        <dbReference type="ChEBI" id="CHEBI:33019"/>
        <dbReference type="ChEBI" id="CHEBI:57926"/>
        <dbReference type="ChEBI" id="CHEBI:73682"/>
        <dbReference type="EC" id="2.7.7.87"/>
    </reaction>
</comment>
<dbReference type="EMBL" id="QOVN01000004">
    <property type="protein sequence ID" value="RXG28741.1"/>
    <property type="molecule type" value="Genomic_DNA"/>
</dbReference>
<dbReference type="Proteomes" id="UP000184240">
    <property type="component" value="Unassembled WGS sequence"/>
</dbReference>
<keyword evidence="5" id="KW-0808">Transferase</keyword>
<comment type="similarity">
    <text evidence="2">Belongs to the SUA5 family.</text>
</comment>
<evidence type="ECO:0000256" key="5">
    <source>
        <dbReference type="ARBA" id="ARBA00022679"/>
    </source>
</evidence>
<dbReference type="GO" id="GO:0005524">
    <property type="term" value="F:ATP binding"/>
    <property type="evidence" value="ECO:0007669"/>
    <property type="project" value="UniProtKB-KW"/>
</dbReference>
<comment type="subcellular location">
    <subcellularLocation>
        <location evidence="1">Cytoplasm</location>
    </subcellularLocation>
</comment>
<evidence type="ECO:0000256" key="3">
    <source>
        <dbReference type="ARBA" id="ARBA00012584"/>
    </source>
</evidence>
<feature type="domain" description="YrdC-like" evidence="12">
    <location>
        <begin position="11"/>
        <end position="195"/>
    </location>
</feature>
<reference evidence="14" key="1">
    <citation type="submission" date="2016-11" db="EMBL/GenBank/DDBJ databases">
        <authorList>
            <person name="Jaros S."/>
            <person name="Januszkiewicz K."/>
            <person name="Wedrychowicz H."/>
        </authorList>
    </citation>
    <scope>NUCLEOTIDE SEQUENCE [LARGE SCALE GENOMIC DNA]</scope>
    <source>
        <strain evidence="14">DSM 19859</strain>
    </source>
</reference>
<evidence type="ECO:0000256" key="4">
    <source>
        <dbReference type="ARBA" id="ARBA00022490"/>
    </source>
</evidence>
<dbReference type="GO" id="GO:0005737">
    <property type="term" value="C:cytoplasm"/>
    <property type="evidence" value="ECO:0007669"/>
    <property type="project" value="UniProtKB-SubCell"/>
</dbReference>
<dbReference type="PROSITE" id="PS51163">
    <property type="entry name" value="YRDC"/>
    <property type="match status" value="1"/>
</dbReference>
<dbReference type="RefSeq" id="WP_072979552.1">
    <property type="nucleotide sequence ID" value="NZ_FQXT01000001.1"/>
</dbReference>
<evidence type="ECO:0000256" key="7">
    <source>
        <dbReference type="ARBA" id="ARBA00022695"/>
    </source>
</evidence>
<dbReference type="InterPro" id="IPR050156">
    <property type="entry name" value="TC-AMP_synthase_SUA5"/>
</dbReference>
<evidence type="ECO:0000313" key="14">
    <source>
        <dbReference type="EMBL" id="SHH46920.1"/>
    </source>
</evidence>
<keyword evidence="16" id="KW-1185">Reference proteome</keyword>
<dbReference type="OrthoDB" id="9814580at2"/>
<keyword evidence="4" id="KW-0963">Cytoplasm</keyword>
<proteinExistence type="inferred from homology"/>
<dbReference type="STRING" id="573501.SAMN04487999_0272"/>
<evidence type="ECO:0000256" key="2">
    <source>
        <dbReference type="ARBA" id="ARBA00007663"/>
    </source>
</evidence>
<name>A0A1M5T8H9_9FLAO</name>